<organism evidence="1 2">
    <name type="scientific">Vermiconidia calcicola</name>
    <dbReference type="NCBI Taxonomy" id="1690605"/>
    <lineage>
        <taxon>Eukaryota</taxon>
        <taxon>Fungi</taxon>
        <taxon>Dikarya</taxon>
        <taxon>Ascomycota</taxon>
        <taxon>Pezizomycotina</taxon>
        <taxon>Dothideomycetes</taxon>
        <taxon>Dothideomycetidae</taxon>
        <taxon>Mycosphaerellales</taxon>
        <taxon>Extremaceae</taxon>
        <taxon>Vermiconidia</taxon>
    </lineage>
</organism>
<proteinExistence type="predicted"/>
<reference evidence="1" key="1">
    <citation type="submission" date="2023-07" db="EMBL/GenBank/DDBJ databases">
        <title>Black Yeasts Isolated from many extreme environments.</title>
        <authorList>
            <person name="Coleine C."/>
            <person name="Stajich J.E."/>
            <person name="Selbmann L."/>
        </authorList>
    </citation>
    <scope>NUCLEOTIDE SEQUENCE</scope>
    <source>
        <strain evidence="1">CCFEE 5714</strain>
    </source>
</reference>
<gene>
    <name evidence="1" type="ORF">LTR37_013378</name>
</gene>
<evidence type="ECO:0000313" key="1">
    <source>
        <dbReference type="EMBL" id="KAK3705217.1"/>
    </source>
</evidence>
<sequence>MVLSSHDGYLLNTSDDHSGLIVIFAAVGICWSITVLVTRLAGSISSRRDGLGWEDYGIVGSTCVGVASSIAIFFAVKDGLGRTGSLNTTANESRAAKALYASDILYVVALAFSKLATLQLITALSPVRWHKQACLTLSLFTILWAVTGVVILSLRCNLSNPWQYLEDTSTQCSDLVRALQPKLKVESSSLTIVQLTRWASLESISLLIECLIFAIAAAMIHILQMPRRNKAKAMFAFAIRLPVVLPVILRLIYLQIAFDSNDFELKASGSVLATQCALHYSIMSASFSYLKTFLAAFDSNLGASIKLETVVATRSGDRTIDTGSGNRPTRTAAGYTNAERGQPPRSVSEDSKAPIIFKTQTYRVEAEG</sequence>
<dbReference type="Proteomes" id="UP001281147">
    <property type="component" value="Unassembled WGS sequence"/>
</dbReference>
<comment type="caution">
    <text evidence="1">The sequence shown here is derived from an EMBL/GenBank/DDBJ whole genome shotgun (WGS) entry which is preliminary data.</text>
</comment>
<dbReference type="EMBL" id="JAUTXU010000131">
    <property type="protein sequence ID" value="KAK3705217.1"/>
    <property type="molecule type" value="Genomic_DNA"/>
</dbReference>
<evidence type="ECO:0000313" key="2">
    <source>
        <dbReference type="Proteomes" id="UP001281147"/>
    </source>
</evidence>
<keyword evidence="2" id="KW-1185">Reference proteome</keyword>
<protein>
    <submittedName>
        <fullName evidence="1">Uncharacterized protein</fullName>
    </submittedName>
</protein>
<accession>A0ACC3MWG4</accession>
<name>A0ACC3MWG4_9PEZI</name>